<evidence type="ECO:0000313" key="2">
    <source>
        <dbReference type="EMBL" id="MBM7561563.1"/>
    </source>
</evidence>
<evidence type="ECO:0000256" key="1">
    <source>
        <dbReference type="SAM" id="Phobius"/>
    </source>
</evidence>
<dbReference type="EMBL" id="JAFBDT010000006">
    <property type="protein sequence ID" value="MBM7561563.1"/>
    <property type="molecule type" value="Genomic_DNA"/>
</dbReference>
<reference evidence="2 3" key="1">
    <citation type="submission" date="2021-01" db="EMBL/GenBank/DDBJ databases">
        <title>Genomic Encyclopedia of Type Strains, Phase IV (KMG-IV): sequencing the most valuable type-strain genomes for metagenomic binning, comparative biology and taxonomic classification.</title>
        <authorList>
            <person name="Goeker M."/>
        </authorList>
    </citation>
    <scope>NUCLEOTIDE SEQUENCE [LARGE SCALE GENOMIC DNA]</scope>
    <source>
        <strain evidence="2 3">DSM 24436</strain>
    </source>
</reference>
<gene>
    <name evidence="2" type="ORF">JOC49_001083</name>
</gene>
<keyword evidence="3" id="KW-1185">Reference proteome</keyword>
<organism evidence="2 3">
    <name type="scientific">Fusibacter tunisiensis</name>
    <dbReference type="NCBI Taxonomy" id="1008308"/>
    <lineage>
        <taxon>Bacteria</taxon>
        <taxon>Bacillati</taxon>
        <taxon>Bacillota</taxon>
        <taxon>Clostridia</taxon>
        <taxon>Eubacteriales</taxon>
        <taxon>Eubacteriales Family XII. Incertae Sedis</taxon>
        <taxon>Fusibacter</taxon>
    </lineage>
</organism>
<protein>
    <submittedName>
        <fullName evidence="2">Acid phosphatase family membrane protein YuiD</fullName>
    </submittedName>
</protein>
<evidence type="ECO:0000313" key="3">
    <source>
        <dbReference type="Proteomes" id="UP000767854"/>
    </source>
</evidence>
<name>A0ABS2MQ77_9FIRM</name>
<keyword evidence="1" id="KW-1133">Transmembrane helix</keyword>
<dbReference type="InterPro" id="IPR003832">
    <property type="entry name" value="DUF212"/>
</dbReference>
<dbReference type="RefSeq" id="WP_204663191.1">
    <property type="nucleotide sequence ID" value="NZ_JAFBDT010000006.1"/>
</dbReference>
<dbReference type="PANTHER" id="PTHR31446">
    <property type="entry name" value="ACID PHOSPHATASE/VANADIUM-DEPENDENT HALOPEROXIDASE-RELATED PROTEIN"/>
    <property type="match status" value="1"/>
</dbReference>
<accession>A0ABS2MQ77</accession>
<dbReference type="PANTHER" id="PTHR31446:SF29">
    <property type="entry name" value="ACID PHOSPHATASE_VANADIUM-DEPENDENT HALOPEROXIDASE-RELATED PROTEIN"/>
    <property type="match status" value="1"/>
</dbReference>
<keyword evidence="1" id="KW-0812">Transmembrane</keyword>
<dbReference type="Proteomes" id="UP000767854">
    <property type="component" value="Unassembled WGS sequence"/>
</dbReference>
<comment type="caution">
    <text evidence="2">The sequence shown here is derived from an EMBL/GenBank/DDBJ whole genome shotgun (WGS) entry which is preliminary data.</text>
</comment>
<proteinExistence type="predicted"/>
<keyword evidence="1" id="KW-0472">Membrane</keyword>
<sequence length="146" mass="16186">MRINALLDNKVLIAAFIAWFIAQFLKVLITFVIEKEFRFERLHGSGGMPSSHTSTIVAASTAIGLLEGWETPFYGLSLIMAFIVMYDASGVRRSVGKQAKIINDIIKDIYKHKHLEEEHLKELVGHKPTEVAVGAILGIIIANLVV</sequence>
<feature type="transmembrane region" description="Helical" evidence="1">
    <location>
        <begin position="12"/>
        <end position="33"/>
    </location>
</feature>
<dbReference type="Pfam" id="PF02681">
    <property type="entry name" value="DUF212"/>
    <property type="match status" value="1"/>
</dbReference>